<comment type="caution">
    <text evidence="3">The sequence shown here is derived from an EMBL/GenBank/DDBJ whole genome shotgun (WGS) entry which is preliminary data.</text>
</comment>
<dbReference type="InterPro" id="IPR007497">
    <property type="entry name" value="SIMPL/DUF541"/>
</dbReference>
<proteinExistence type="predicted"/>
<evidence type="ECO:0000313" key="4">
    <source>
        <dbReference type="Proteomes" id="UP000644699"/>
    </source>
</evidence>
<feature type="region of interest" description="Disordered" evidence="1">
    <location>
        <begin position="25"/>
        <end position="44"/>
    </location>
</feature>
<dbReference type="InterPro" id="IPR052022">
    <property type="entry name" value="26kDa_periplasmic_antigen"/>
</dbReference>
<dbReference type="PANTHER" id="PTHR34387:SF1">
    <property type="entry name" value="PERIPLASMIC IMMUNOGENIC PROTEIN"/>
    <property type="match status" value="1"/>
</dbReference>
<dbReference type="Gene3D" id="3.30.110.170">
    <property type="entry name" value="Protein of unknown function (DUF541), domain 1"/>
    <property type="match status" value="1"/>
</dbReference>
<sequence>MPKRLLPLAALLFVTAVPAFAQEAGAPAPRREVTVSGSGEAHGAPDRATVTFAVQRSGKTAREALDAANQAMTEVVAGMKALVIESRDLQTSGFAITPQYRYDNDGNGNSKPPELVGYEVRNGLTLRLRDVGKVGEVLDRAVTLGVNSGGDVAFEVADPAQLRLAARQDAVRDAAANAKALAEAAGATLGEVLRIEAFDGGPMPPAPMPMLRMAADAAASKAAVPVEAGESTVHADVRVTYALSGR</sequence>
<feature type="chain" id="PRO_5038138318" evidence="2">
    <location>
        <begin position="22"/>
        <end position="246"/>
    </location>
</feature>
<protein>
    <submittedName>
        <fullName evidence="3">SIMPL domain-containing protein</fullName>
    </submittedName>
</protein>
<evidence type="ECO:0000256" key="2">
    <source>
        <dbReference type="SAM" id="SignalP"/>
    </source>
</evidence>
<dbReference type="EMBL" id="BMIQ01000001">
    <property type="protein sequence ID" value="GGD92912.1"/>
    <property type="molecule type" value="Genomic_DNA"/>
</dbReference>
<dbReference type="RefSeq" id="WP_188907035.1">
    <property type="nucleotide sequence ID" value="NZ_BMIQ01000001.1"/>
</dbReference>
<dbReference type="Gene3D" id="3.30.70.2970">
    <property type="entry name" value="Protein of unknown function (DUF541), domain 2"/>
    <property type="match status" value="1"/>
</dbReference>
<keyword evidence="4" id="KW-1185">Reference proteome</keyword>
<keyword evidence="2" id="KW-0732">Signal</keyword>
<gene>
    <name evidence="3" type="ORF">GCM10011390_09560</name>
</gene>
<evidence type="ECO:0000313" key="3">
    <source>
        <dbReference type="EMBL" id="GGD92912.1"/>
    </source>
</evidence>
<dbReference type="PANTHER" id="PTHR34387">
    <property type="entry name" value="SLR1258 PROTEIN"/>
    <property type="match status" value="1"/>
</dbReference>
<evidence type="ECO:0000256" key="1">
    <source>
        <dbReference type="SAM" id="MobiDB-lite"/>
    </source>
</evidence>
<name>A0A916ZEW6_9HYPH</name>
<feature type="signal peptide" evidence="2">
    <location>
        <begin position="1"/>
        <end position="21"/>
    </location>
</feature>
<accession>A0A916ZEW6</accession>
<organism evidence="3 4">
    <name type="scientific">Aureimonas endophytica</name>
    <dbReference type="NCBI Taxonomy" id="2027858"/>
    <lineage>
        <taxon>Bacteria</taxon>
        <taxon>Pseudomonadati</taxon>
        <taxon>Pseudomonadota</taxon>
        <taxon>Alphaproteobacteria</taxon>
        <taxon>Hyphomicrobiales</taxon>
        <taxon>Aurantimonadaceae</taxon>
        <taxon>Aureimonas</taxon>
    </lineage>
</organism>
<reference evidence="3" key="1">
    <citation type="journal article" date="2014" name="Int. J. Syst. Evol. Microbiol.">
        <title>Complete genome sequence of Corynebacterium casei LMG S-19264T (=DSM 44701T), isolated from a smear-ripened cheese.</title>
        <authorList>
            <consortium name="US DOE Joint Genome Institute (JGI-PGF)"/>
            <person name="Walter F."/>
            <person name="Albersmeier A."/>
            <person name="Kalinowski J."/>
            <person name="Ruckert C."/>
        </authorList>
    </citation>
    <scope>NUCLEOTIDE SEQUENCE</scope>
    <source>
        <strain evidence="3">CGMCC 1.15367</strain>
    </source>
</reference>
<dbReference type="Proteomes" id="UP000644699">
    <property type="component" value="Unassembled WGS sequence"/>
</dbReference>
<reference evidence="3" key="2">
    <citation type="submission" date="2020-09" db="EMBL/GenBank/DDBJ databases">
        <authorList>
            <person name="Sun Q."/>
            <person name="Zhou Y."/>
        </authorList>
    </citation>
    <scope>NUCLEOTIDE SEQUENCE</scope>
    <source>
        <strain evidence="3">CGMCC 1.15367</strain>
    </source>
</reference>
<dbReference type="AlphaFoldDB" id="A0A916ZEW6"/>
<dbReference type="GO" id="GO:0006974">
    <property type="term" value="P:DNA damage response"/>
    <property type="evidence" value="ECO:0007669"/>
    <property type="project" value="TreeGrafter"/>
</dbReference>
<dbReference type="Pfam" id="PF04402">
    <property type="entry name" value="SIMPL"/>
    <property type="match status" value="1"/>
</dbReference>